<dbReference type="AlphaFoldDB" id="A0A7C8Z8C7"/>
<dbReference type="EMBL" id="GISG01102236">
    <property type="protein sequence ID" value="MBA4636931.1"/>
    <property type="molecule type" value="Transcribed_RNA"/>
</dbReference>
<protein>
    <submittedName>
        <fullName evidence="1">Uncharacterized protein</fullName>
    </submittedName>
</protein>
<reference evidence="1" key="1">
    <citation type="journal article" date="2013" name="J. Plant Res.">
        <title>Effect of fungi and light on seed germination of three Opuntia species from semiarid lands of central Mexico.</title>
        <authorList>
            <person name="Delgado-Sanchez P."/>
            <person name="Jimenez-Bremont J.F."/>
            <person name="Guerrero-Gonzalez Mde L."/>
            <person name="Flores J."/>
        </authorList>
    </citation>
    <scope>NUCLEOTIDE SEQUENCE</scope>
    <source>
        <tissue evidence="1">Cladode</tissue>
    </source>
</reference>
<evidence type="ECO:0000313" key="1">
    <source>
        <dbReference type="EMBL" id="MBA4636932.1"/>
    </source>
</evidence>
<accession>A0A7C8Z8C7</accession>
<sequence length="119" mass="12965">MISFRVFAMSPILVGIHPPNSLFAITKTETGELPILAGIPNRNRLLFKNNASNGLSKTAGGMGPSNSLNRISKYFKAGKCNKTGGNFPANRLLLKSNSYNNFIDPKLFGTVPQNRLELI</sequence>
<reference evidence="1" key="2">
    <citation type="submission" date="2020-07" db="EMBL/GenBank/DDBJ databases">
        <authorList>
            <person name="Vera ALvarez R."/>
            <person name="Arias-Moreno D.M."/>
            <person name="Jimenez-Jacinto V."/>
            <person name="Jimenez-Bremont J.F."/>
            <person name="Swaminathan K."/>
            <person name="Moose S.P."/>
            <person name="Guerrero-Gonzalez M.L."/>
            <person name="Marino-Ramirez L."/>
            <person name="Landsman D."/>
            <person name="Rodriguez-Kessler M."/>
            <person name="Delgado-Sanchez P."/>
        </authorList>
    </citation>
    <scope>NUCLEOTIDE SEQUENCE</scope>
    <source>
        <tissue evidence="1">Cladode</tissue>
    </source>
</reference>
<dbReference type="EMBL" id="GISG01102240">
    <property type="protein sequence ID" value="MBA4636935.1"/>
    <property type="molecule type" value="Transcribed_RNA"/>
</dbReference>
<name>A0A7C8Z8C7_OPUST</name>
<proteinExistence type="predicted"/>
<dbReference type="EMBL" id="GISG01102237">
    <property type="protein sequence ID" value="MBA4636932.1"/>
    <property type="molecule type" value="Transcribed_RNA"/>
</dbReference>
<organism evidence="1">
    <name type="scientific">Opuntia streptacantha</name>
    <name type="common">Prickly pear cactus</name>
    <name type="synonym">Opuntia cardona</name>
    <dbReference type="NCBI Taxonomy" id="393608"/>
    <lineage>
        <taxon>Eukaryota</taxon>
        <taxon>Viridiplantae</taxon>
        <taxon>Streptophyta</taxon>
        <taxon>Embryophyta</taxon>
        <taxon>Tracheophyta</taxon>
        <taxon>Spermatophyta</taxon>
        <taxon>Magnoliopsida</taxon>
        <taxon>eudicotyledons</taxon>
        <taxon>Gunneridae</taxon>
        <taxon>Pentapetalae</taxon>
        <taxon>Caryophyllales</taxon>
        <taxon>Cactineae</taxon>
        <taxon>Cactaceae</taxon>
        <taxon>Opuntioideae</taxon>
        <taxon>Opuntia</taxon>
    </lineage>
</organism>